<name>A0A8J6NYR4_9GAMM</name>
<dbReference type="GO" id="GO:0005524">
    <property type="term" value="F:ATP binding"/>
    <property type="evidence" value="ECO:0007669"/>
    <property type="project" value="UniProtKB-UniRule"/>
</dbReference>
<evidence type="ECO:0000256" key="6">
    <source>
        <dbReference type="ARBA" id="ARBA00023125"/>
    </source>
</evidence>
<keyword evidence="3 8" id="KW-0863">Zinc-finger</keyword>
<comment type="caution">
    <text evidence="10">The sequence shown here is derived from an EMBL/GenBank/DDBJ whole genome shotgun (WGS) entry which is preliminary data.</text>
</comment>
<dbReference type="InterPro" id="IPR055173">
    <property type="entry name" value="NrdR-like_N"/>
</dbReference>
<keyword evidence="5 8" id="KW-0805">Transcription regulation</keyword>
<comment type="cofactor">
    <cofactor evidence="8">
        <name>Zn(2+)</name>
        <dbReference type="ChEBI" id="CHEBI:29105"/>
    </cofactor>
    <text evidence="8">Binds 1 zinc ion.</text>
</comment>
<evidence type="ECO:0000256" key="7">
    <source>
        <dbReference type="ARBA" id="ARBA00023163"/>
    </source>
</evidence>
<dbReference type="GO" id="GO:0045892">
    <property type="term" value="P:negative regulation of DNA-templated transcription"/>
    <property type="evidence" value="ECO:0007669"/>
    <property type="project" value="UniProtKB-UniRule"/>
</dbReference>
<evidence type="ECO:0000256" key="8">
    <source>
        <dbReference type="HAMAP-Rule" id="MF_00440"/>
    </source>
</evidence>
<evidence type="ECO:0000313" key="10">
    <source>
        <dbReference type="EMBL" id="MBC8520209.1"/>
    </source>
</evidence>
<dbReference type="AlphaFoldDB" id="A0A8J6NYR4"/>
<keyword evidence="1 8" id="KW-0678">Repressor</keyword>
<reference evidence="10 11" key="1">
    <citation type="submission" date="2020-08" db="EMBL/GenBank/DDBJ databases">
        <title>Bridging the membrane lipid divide: bacteria of the FCB group superphylum have the potential to synthesize archaeal ether lipids.</title>
        <authorList>
            <person name="Villanueva L."/>
            <person name="Von Meijenfeldt F.A.B."/>
            <person name="Westbye A.B."/>
            <person name="Yadav S."/>
            <person name="Hopmans E.C."/>
            <person name="Dutilh B.E."/>
            <person name="Sinninghe Damste J.S."/>
        </authorList>
    </citation>
    <scope>NUCLEOTIDE SEQUENCE [LARGE SCALE GENOMIC DNA]</scope>
    <source>
        <strain evidence="10">NIOZ-UU100</strain>
    </source>
</reference>
<dbReference type="PROSITE" id="PS51161">
    <property type="entry name" value="ATP_CONE"/>
    <property type="match status" value="1"/>
</dbReference>
<protein>
    <recommendedName>
        <fullName evidence="8">Transcriptional repressor NrdR</fullName>
    </recommendedName>
</protein>
<sequence>MRCPFCGAEDTRVVDSRLVGEGDQVRRRRECQACSERFTTFEVVDLATPRIIKNDGNRQPFDEERLRRGFLRALEKRPVETESIDAAIERIRHRLITRGEREVQSRELGEWVMDELRNLDEVGYIRFASVYRSFQDVNAFREMVERMEHETQLGKNDLQLQLLADENIDQPWRNGKKR</sequence>
<evidence type="ECO:0000259" key="9">
    <source>
        <dbReference type="PROSITE" id="PS51161"/>
    </source>
</evidence>
<gene>
    <name evidence="8 10" type="primary">nrdR</name>
    <name evidence="10" type="ORF">H8D24_07375</name>
</gene>
<evidence type="ECO:0000256" key="5">
    <source>
        <dbReference type="ARBA" id="ARBA00023015"/>
    </source>
</evidence>
<dbReference type="EMBL" id="JACNFK010000034">
    <property type="protein sequence ID" value="MBC8520209.1"/>
    <property type="molecule type" value="Genomic_DNA"/>
</dbReference>
<keyword evidence="2 8" id="KW-0547">Nucleotide-binding</keyword>
<proteinExistence type="inferred from homology"/>
<evidence type="ECO:0000256" key="3">
    <source>
        <dbReference type="ARBA" id="ARBA00022771"/>
    </source>
</evidence>
<dbReference type="HAMAP" id="MF_00440">
    <property type="entry name" value="NrdR"/>
    <property type="match status" value="1"/>
</dbReference>
<dbReference type="Pfam" id="PF03477">
    <property type="entry name" value="ATP-cone"/>
    <property type="match status" value="1"/>
</dbReference>
<evidence type="ECO:0000256" key="2">
    <source>
        <dbReference type="ARBA" id="ARBA00022741"/>
    </source>
</evidence>
<dbReference type="Pfam" id="PF22811">
    <property type="entry name" value="Zn_ribbon_NrdR"/>
    <property type="match status" value="1"/>
</dbReference>
<keyword evidence="7 8" id="KW-0804">Transcription</keyword>
<keyword evidence="8" id="KW-0479">Metal-binding</keyword>
<evidence type="ECO:0000256" key="1">
    <source>
        <dbReference type="ARBA" id="ARBA00022491"/>
    </source>
</evidence>
<evidence type="ECO:0000256" key="4">
    <source>
        <dbReference type="ARBA" id="ARBA00022840"/>
    </source>
</evidence>
<dbReference type="InterPro" id="IPR003796">
    <property type="entry name" value="RNR_NrdR-like"/>
</dbReference>
<accession>A0A8J6NYR4</accession>
<comment type="similarity">
    <text evidence="8">Belongs to the NrdR family.</text>
</comment>
<dbReference type="Proteomes" id="UP000654401">
    <property type="component" value="Unassembled WGS sequence"/>
</dbReference>
<organism evidence="10 11">
    <name type="scientific">Candidatus Thiopontia autotrophica</name>
    <dbReference type="NCBI Taxonomy" id="2841688"/>
    <lineage>
        <taxon>Bacteria</taxon>
        <taxon>Pseudomonadati</taxon>
        <taxon>Pseudomonadota</taxon>
        <taxon>Gammaproteobacteria</taxon>
        <taxon>Candidatus Thiopontia</taxon>
    </lineage>
</organism>
<comment type="function">
    <text evidence="8">Negatively regulates transcription of bacterial ribonucleotide reductase nrd genes and operons by binding to NrdR-boxes.</text>
</comment>
<dbReference type="PANTHER" id="PTHR30455">
    <property type="entry name" value="TRANSCRIPTIONAL REPRESSOR NRDR"/>
    <property type="match status" value="1"/>
</dbReference>
<feature type="zinc finger region" evidence="8">
    <location>
        <begin position="3"/>
        <end position="34"/>
    </location>
</feature>
<dbReference type="InterPro" id="IPR005144">
    <property type="entry name" value="ATP-cone_dom"/>
</dbReference>
<evidence type="ECO:0000313" key="11">
    <source>
        <dbReference type="Proteomes" id="UP000654401"/>
    </source>
</evidence>
<dbReference type="PANTHER" id="PTHR30455:SF2">
    <property type="entry name" value="TRANSCRIPTIONAL REPRESSOR NRDR"/>
    <property type="match status" value="1"/>
</dbReference>
<keyword evidence="4 8" id="KW-0067">ATP-binding</keyword>
<dbReference type="GO" id="GO:0008270">
    <property type="term" value="F:zinc ion binding"/>
    <property type="evidence" value="ECO:0007669"/>
    <property type="project" value="UniProtKB-UniRule"/>
</dbReference>
<keyword evidence="6 8" id="KW-0238">DNA-binding</keyword>
<dbReference type="NCBIfam" id="TIGR00244">
    <property type="entry name" value="transcriptional regulator NrdR"/>
    <property type="match status" value="1"/>
</dbReference>
<feature type="domain" description="ATP-cone" evidence="9">
    <location>
        <begin position="49"/>
        <end position="139"/>
    </location>
</feature>
<dbReference type="GO" id="GO:0003677">
    <property type="term" value="F:DNA binding"/>
    <property type="evidence" value="ECO:0007669"/>
    <property type="project" value="UniProtKB-KW"/>
</dbReference>
<keyword evidence="8" id="KW-0862">Zinc</keyword>